<dbReference type="EMBL" id="MTHB01000278">
    <property type="protein sequence ID" value="OXC72338.1"/>
    <property type="molecule type" value="Genomic_DNA"/>
</dbReference>
<feature type="domain" description="Thioredoxin" evidence="1">
    <location>
        <begin position="1"/>
        <end position="112"/>
    </location>
</feature>
<dbReference type="OrthoDB" id="215495at2"/>
<accession>A0A226WNZ2</accession>
<dbReference type="PROSITE" id="PS51352">
    <property type="entry name" value="THIOREDOXIN_2"/>
    <property type="match status" value="1"/>
</dbReference>
<dbReference type="RefSeq" id="WP_089165861.1">
    <property type="nucleotide sequence ID" value="NZ_MTHB01000278.1"/>
</dbReference>
<dbReference type="InterPro" id="IPR013766">
    <property type="entry name" value="Thioredoxin_domain"/>
</dbReference>
<protein>
    <submittedName>
        <fullName evidence="2">Thioredoxin</fullName>
    </submittedName>
</protein>
<name>A0A226WNZ2_CABSO</name>
<proteinExistence type="predicted"/>
<dbReference type="Gene3D" id="3.40.30.10">
    <property type="entry name" value="Glutaredoxin"/>
    <property type="match status" value="1"/>
</dbReference>
<comment type="caution">
    <text evidence="2">The sequence shown here is derived from an EMBL/GenBank/DDBJ whole genome shotgun (WGS) entry which is preliminary data.</text>
</comment>
<evidence type="ECO:0000259" key="1">
    <source>
        <dbReference type="PROSITE" id="PS51352"/>
    </source>
</evidence>
<dbReference type="eggNOG" id="COG0526">
    <property type="taxonomic scope" value="Bacteria"/>
</dbReference>
<reference evidence="3" key="1">
    <citation type="submission" date="2017-01" db="EMBL/GenBank/DDBJ databases">
        <title>Genome Analysis of Deinococcus marmoris KOPRI26562.</title>
        <authorList>
            <person name="Kim J.H."/>
            <person name="Oh H.-M."/>
        </authorList>
    </citation>
    <scope>NUCLEOTIDE SEQUENCE [LARGE SCALE GENOMIC DNA]</scope>
    <source>
        <strain evidence="3">PAMC 26633</strain>
    </source>
</reference>
<dbReference type="CDD" id="cd02947">
    <property type="entry name" value="TRX_family"/>
    <property type="match status" value="1"/>
</dbReference>
<dbReference type="AlphaFoldDB" id="A0A226WNZ2"/>
<evidence type="ECO:0000313" key="3">
    <source>
        <dbReference type="Proteomes" id="UP000214720"/>
    </source>
</evidence>
<dbReference type="Proteomes" id="UP000214720">
    <property type="component" value="Unassembled WGS sequence"/>
</dbReference>
<dbReference type="SUPFAM" id="SSF52833">
    <property type="entry name" value="Thioredoxin-like"/>
    <property type="match status" value="1"/>
</dbReference>
<organism evidence="2 3">
    <name type="scientific">Caballeronia sordidicola</name>
    <name type="common">Burkholderia sordidicola</name>
    <dbReference type="NCBI Taxonomy" id="196367"/>
    <lineage>
        <taxon>Bacteria</taxon>
        <taxon>Pseudomonadati</taxon>
        <taxon>Pseudomonadota</taxon>
        <taxon>Betaproteobacteria</taxon>
        <taxon>Burkholderiales</taxon>
        <taxon>Burkholderiaceae</taxon>
        <taxon>Caballeronia</taxon>
    </lineage>
</organism>
<sequence length="112" mass="12333">MAMTTEFALTAPPRAEIDALDGPTVIEFGTSWCGYCRAAQPLIAEAFQDHASVRHLKIEDGSGRPLGRSFRIKLWPTLIFLDNGLEVARVVRPKSTSEIRDAFALIDHPVSP</sequence>
<dbReference type="Pfam" id="PF00085">
    <property type="entry name" value="Thioredoxin"/>
    <property type="match status" value="1"/>
</dbReference>
<gene>
    <name evidence="2" type="ORF">BSU04_42700</name>
</gene>
<evidence type="ECO:0000313" key="2">
    <source>
        <dbReference type="EMBL" id="OXC72338.1"/>
    </source>
</evidence>
<dbReference type="InterPro" id="IPR036249">
    <property type="entry name" value="Thioredoxin-like_sf"/>
</dbReference>